<dbReference type="InterPro" id="IPR050410">
    <property type="entry name" value="CCR4/nocturin_mRNA_transcr"/>
</dbReference>
<sequence length="192" mass="22587">MRETEGLEQRRESCGETRKRNHIYFEGFDEERTKRQKWVSQAQTLTVNSSQFRNFRSSSSSSSRSRWNSINRNASWGSRKWVYSSGDFSNYKDRIVIVSYNILGVENAAKHPDSYLNVPQNFLSWSWRKNLIRKEIIGYKPSIICFQEVDRFDDLCDFLKKDGFKGVYMPRTGEACDGCAIFWKKKVVSLCR</sequence>
<evidence type="ECO:0008006" key="3">
    <source>
        <dbReference type="Google" id="ProtNLM"/>
    </source>
</evidence>
<dbReference type="EMBL" id="NQVE01000046">
    <property type="protein sequence ID" value="RAL51881.1"/>
    <property type="molecule type" value="Genomic_DNA"/>
</dbReference>
<evidence type="ECO:0000313" key="2">
    <source>
        <dbReference type="Proteomes" id="UP000249390"/>
    </source>
</evidence>
<dbReference type="PANTHER" id="PTHR12121">
    <property type="entry name" value="CARBON CATABOLITE REPRESSOR PROTEIN 4"/>
    <property type="match status" value="1"/>
</dbReference>
<evidence type="ECO:0000313" key="1">
    <source>
        <dbReference type="EMBL" id="RAL51881.1"/>
    </source>
</evidence>
<accession>A0A328E606</accession>
<organism evidence="1 2">
    <name type="scientific">Cuscuta australis</name>
    <dbReference type="NCBI Taxonomy" id="267555"/>
    <lineage>
        <taxon>Eukaryota</taxon>
        <taxon>Viridiplantae</taxon>
        <taxon>Streptophyta</taxon>
        <taxon>Embryophyta</taxon>
        <taxon>Tracheophyta</taxon>
        <taxon>Spermatophyta</taxon>
        <taxon>Magnoliopsida</taxon>
        <taxon>eudicotyledons</taxon>
        <taxon>Gunneridae</taxon>
        <taxon>Pentapetalae</taxon>
        <taxon>asterids</taxon>
        <taxon>lamiids</taxon>
        <taxon>Solanales</taxon>
        <taxon>Convolvulaceae</taxon>
        <taxon>Cuscuteae</taxon>
        <taxon>Cuscuta</taxon>
        <taxon>Cuscuta subgen. Grammica</taxon>
        <taxon>Cuscuta sect. Cleistogrammica</taxon>
    </lineage>
</organism>
<dbReference type="Gene3D" id="3.60.10.10">
    <property type="entry name" value="Endonuclease/exonuclease/phosphatase"/>
    <property type="match status" value="1"/>
</dbReference>
<name>A0A328E606_9ASTE</name>
<protein>
    <recommendedName>
        <fullName evidence="3">Endonuclease/exonuclease/phosphatase domain-containing protein</fullName>
    </recommendedName>
</protein>
<dbReference type="AlphaFoldDB" id="A0A328E606"/>
<dbReference type="InterPro" id="IPR036691">
    <property type="entry name" value="Endo/exonu/phosph_ase_sf"/>
</dbReference>
<gene>
    <name evidence="1" type="ORF">DM860_010599</name>
</gene>
<proteinExistence type="predicted"/>
<comment type="caution">
    <text evidence="1">The sequence shown here is derived from an EMBL/GenBank/DDBJ whole genome shotgun (WGS) entry which is preliminary data.</text>
</comment>
<reference evidence="1 2" key="1">
    <citation type="submission" date="2018-06" db="EMBL/GenBank/DDBJ databases">
        <title>The Genome of Cuscuta australis (Dodder) Provides Insight into the Evolution of Plant Parasitism.</title>
        <authorList>
            <person name="Liu H."/>
        </authorList>
    </citation>
    <scope>NUCLEOTIDE SEQUENCE [LARGE SCALE GENOMIC DNA]</scope>
    <source>
        <strain evidence="2">cv. Yunnan</strain>
        <tissue evidence="1">Vines</tissue>
    </source>
</reference>
<dbReference type="GO" id="GO:0000175">
    <property type="term" value="F:3'-5'-RNA exonuclease activity"/>
    <property type="evidence" value="ECO:0007669"/>
    <property type="project" value="TreeGrafter"/>
</dbReference>
<dbReference type="Proteomes" id="UP000249390">
    <property type="component" value="Unassembled WGS sequence"/>
</dbReference>
<dbReference type="SUPFAM" id="SSF56219">
    <property type="entry name" value="DNase I-like"/>
    <property type="match status" value="1"/>
</dbReference>
<dbReference type="PANTHER" id="PTHR12121:SF74">
    <property type="entry name" value="CARBON CATABOLITE REPRESSOR PROTEIN 4 HOMOLOG 5"/>
    <property type="match status" value="1"/>
</dbReference>
<keyword evidence="2" id="KW-1185">Reference proteome</keyword>